<keyword evidence="6 7" id="KW-0472">Membrane</keyword>
<dbReference type="RefSeq" id="WP_307235672.1">
    <property type="nucleotide sequence ID" value="NZ_JAUSVF010000003.1"/>
</dbReference>
<organism evidence="9 10">
    <name type="scientific">Pararhizobium capsulatum DSM 1112</name>
    <dbReference type="NCBI Taxonomy" id="1121113"/>
    <lineage>
        <taxon>Bacteria</taxon>
        <taxon>Pseudomonadati</taxon>
        <taxon>Pseudomonadota</taxon>
        <taxon>Alphaproteobacteria</taxon>
        <taxon>Hyphomicrobiales</taxon>
        <taxon>Rhizobiaceae</taxon>
        <taxon>Rhizobium/Agrobacterium group</taxon>
        <taxon>Pararhizobium</taxon>
    </lineage>
</organism>
<keyword evidence="5 7" id="KW-1133">Transmembrane helix</keyword>
<proteinExistence type="inferred from homology"/>
<evidence type="ECO:0000256" key="3">
    <source>
        <dbReference type="ARBA" id="ARBA00022475"/>
    </source>
</evidence>
<name>A0ABU0BZ64_9HYPH</name>
<dbReference type="PANTHER" id="PTHR43163:SF6">
    <property type="entry name" value="DIPEPTIDE TRANSPORT SYSTEM PERMEASE PROTEIN DPPB-RELATED"/>
    <property type="match status" value="1"/>
</dbReference>
<feature type="transmembrane region" description="Helical" evidence="7">
    <location>
        <begin position="9"/>
        <end position="30"/>
    </location>
</feature>
<comment type="similarity">
    <text evidence="7">Belongs to the binding-protein-dependent transport system permease family.</text>
</comment>
<keyword evidence="3" id="KW-1003">Cell membrane</keyword>
<keyword evidence="2 7" id="KW-0813">Transport</keyword>
<evidence type="ECO:0000313" key="10">
    <source>
        <dbReference type="Proteomes" id="UP001230207"/>
    </source>
</evidence>
<dbReference type="Gene3D" id="1.10.3720.10">
    <property type="entry name" value="MetI-like"/>
    <property type="match status" value="1"/>
</dbReference>
<dbReference type="InterPro" id="IPR000515">
    <property type="entry name" value="MetI-like"/>
</dbReference>
<evidence type="ECO:0000256" key="4">
    <source>
        <dbReference type="ARBA" id="ARBA00022692"/>
    </source>
</evidence>
<dbReference type="Proteomes" id="UP001230207">
    <property type="component" value="Unassembled WGS sequence"/>
</dbReference>
<feature type="domain" description="ABC transmembrane type-1" evidence="8">
    <location>
        <begin position="97"/>
        <end position="297"/>
    </location>
</feature>
<feature type="transmembrane region" description="Helical" evidence="7">
    <location>
        <begin position="229"/>
        <end position="254"/>
    </location>
</feature>
<dbReference type="InterPro" id="IPR045621">
    <property type="entry name" value="BPD_transp_1_N"/>
</dbReference>
<accession>A0ABU0BZ64</accession>
<evidence type="ECO:0000256" key="2">
    <source>
        <dbReference type="ARBA" id="ARBA00022448"/>
    </source>
</evidence>
<evidence type="ECO:0000313" key="9">
    <source>
        <dbReference type="EMBL" id="MDQ0323252.1"/>
    </source>
</evidence>
<dbReference type="Pfam" id="PF00528">
    <property type="entry name" value="BPD_transp_1"/>
    <property type="match status" value="1"/>
</dbReference>
<evidence type="ECO:0000256" key="6">
    <source>
        <dbReference type="ARBA" id="ARBA00023136"/>
    </source>
</evidence>
<evidence type="ECO:0000256" key="1">
    <source>
        <dbReference type="ARBA" id="ARBA00004651"/>
    </source>
</evidence>
<dbReference type="PANTHER" id="PTHR43163">
    <property type="entry name" value="DIPEPTIDE TRANSPORT SYSTEM PERMEASE PROTEIN DPPB-RELATED"/>
    <property type="match status" value="1"/>
</dbReference>
<feature type="transmembrane region" description="Helical" evidence="7">
    <location>
        <begin position="171"/>
        <end position="190"/>
    </location>
</feature>
<comment type="subcellular location">
    <subcellularLocation>
        <location evidence="1 7">Cell membrane</location>
        <topology evidence="1 7">Multi-pass membrane protein</topology>
    </subcellularLocation>
</comment>
<feature type="transmembrane region" description="Helical" evidence="7">
    <location>
        <begin position="136"/>
        <end position="159"/>
    </location>
</feature>
<dbReference type="EMBL" id="JAUSVF010000003">
    <property type="protein sequence ID" value="MDQ0323252.1"/>
    <property type="molecule type" value="Genomic_DNA"/>
</dbReference>
<comment type="caution">
    <text evidence="9">The sequence shown here is derived from an EMBL/GenBank/DDBJ whole genome shotgun (WGS) entry which is preliminary data.</text>
</comment>
<dbReference type="SUPFAM" id="SSF161098">
    <property type="entry name" value="MetI-like"/>
    <property type="match status" value="1"/>
</dbReference>
<evidence type="ECO:0000256" key="5">
    <source>
        <dbReference type="ARBA" id="ARBA00022989"/>
    </source>
</evidence>
<protein>
    <submittedName>
        <fullName evidence="9">ABC-type dipeptide/oligopeptide/nickel transport system permease component</fullName>
    </submittedName>
</protein>
<dbReference type="PROSITE" id="PS50928">
    <property type="entry name" value="ABC_TM1"/>
    <property type="match status" value="1"/>
</dbReference>
<dbReference type="Pfam" id="PF19300">
    <property type="entry name" value="BPD_transp_1_N"/>
    <property type="match status" value="1"/>
</dbReference>
<gene>
    <name evidence="9" type="ORF">QO002_005458</name>
</gene>
<reference evidence="9 10" key="1">
    <citation type="submission" date="2023-07" db="EMBL/GenBank/DDBJ databases">
        <title>Genomic Encyclopedia of Type Strains, Phase IV (KMG-IV): sequencing the most valuable type-strain genomes for metagenomic binning, comparative biology and taxonomic classification.</title>
        <authorList>
            <person name="Goeker M."/>
        </authorList>
    </citation>
    <scope>NUCLEOTIDE SEQUENCE [LARGE SCALE GENOMIC DNA]</scope>
    <source>
        <strain evidence="9 10">DSM 1112</strain>
    </source>
</reference>
<dbReference type="CDD" id="cd06261">
    <property type="entry name" value="TM_PBP2"/>
    <property type="match status" value="1"/>
</dbReference>
<evidence type="ECO:0000259" key="8">
    <source>
        <dbReference type="PROSITE" id="PS50928"/>
    </source>
</evidence>
<feature type="transmembrane region" description="Helical" evidence="7">
    <location>
        <begin position="101"/>
        <end position="124"/>
    </location>
</feature>
<evidence type="ECO:0000256" key="7">
    <source>
        <dbReference type="RuleBase" id="RU363032"/>
    </source>
</evidence>
<dbReference type="InterPro" id="IPR035906">
    <property type="entry name" value="MetI-like_sf"/>
</dbReference>
<keyword evidence="10" id="KW-1185">Reference proteome</keyword>
<keyword evidence="4 7" id="KW-0812">Transmembrane</keyword>
<sequence>MWSFLGKRIAFGILTIFVTTVAVTLLIHLVPGDPVQIMYAQSQGTTPEQLEQIRHSLGLDRPIIEQYVMFVERLAQGDMGVTVRGRQPVADLLLQRLPNTLALATLSMLIAFAIGIPVGFVAAYKRRTAWDTILMTLALTGVSIPHFWLGLMLLFLFAVNLQWLPVAGTGPLNIVLPALTLGLSNAAIIARMTRASMIDVMNQDFVRTARAKGLYQTTVLRRHVLRAGLVPILTMAGMQFAAMLGGAIVVENIFAWNGIGRLAIEAIFQRDYPLIQGFILVFAAVVVVVSIALDVVYAFADPRVRRA</sequence>
<feature type="transmembrane region" description="Helical" evidence="7">
    <location>
        <begin position="274"/>
        <end position="300"/>
    </location>
</feature>